<reference evidence="2 3" key="1">
    <citation type="submission" date="2023-05" db="EMBL/GenBank/DDBJ databases">
        <title>Streptomyces fuscus sp. nov., a brown-black pigment producing actinomyces isolated from dry sand of Sea duck farm.</title>
        <authorList>
            <person name="Xie J."/>
            <person name="Shen N."/>
        </authorList>
    </citation>
    <scope>NUCLEOTIDE SEQUENCE [LARGE SCALE GENOMIC DNA]</scope>
    <source>
        <strain evidence="2 3">GXMU-J15</strain>
    </source>
</reference>
<keyword evidence="3" id="KW-1185">Reference proteome</keyword>
<dbReference type="EMBL" id="JASJUS010000013">
    <property type="protein sequence ID" value="MDL2077982.1"/>
    <property type="molecule type" value="Genomic_DNA"/>
</dbReference>
<feature type="domain" description="Effector-associated" evidence="1">
    <location>
        <begin position="284"/>
        <end position="361"/>
    </location>
</feature>
<dbReference type="Proteomes" id="UP001241926">
    <property type="component" value="Unassembled WGS sequence"/>
</dbReference>
<comment type="caution">
    <text evidence="2">The sequence shown here is derived from an EMBL/GenBank/DDBJ whole genome shotgun (WGS) entry which is preliminary data.</text>
</comment>
<evidence type="ECO:0000259" key="1">
    <source>
        <dbReference type="Pfam" id="PF19956"/>
    </source>
</evidence>
<organism evidence="2 3">
    <name type="scientific">Streptomyces fuscus</name>
    <dbReference type="NCBI Taxonomy" id="3048495"/>
    <lineage>
        <taxon>Bacteria</taxon>
        <taxon>Bacillati</taxon>
        <taxon>Actinomycetota</taxon>
        <taxon>Actinomycetes</taxon>
        <taxon>Kitasatosporales</taxon>
        <taxon>Streptomycetaceae</taxon>
        <taxon>Streptomyces</taxon>
    </lineage>
</organism>
<dbReference type="RefSeq" id="WP_285433247.1">
    <property type="nucleotide sequence ID" value="NZ_JASJUS010000013.1"/>
</dbReference>
<dbReference type="InterPro" id="IPR045431">
    <property type="entry name" value="EAD2"/>
</dbReference>
<name>A0ABT7J0X5_9ACTN</name>
<protein>
    <recommendedName>
        <fullName evidence="1">Effector-associated domain-containing protein</fullName>
    </recommendedName>
</protein>
<accession>A0ABT7J0X5</accession>
<dbReference type="Pfam" id="PF19956">
    <property type="entry name" value="EAD2"/>
    <property type="match status" value="1"/>
</dbReference>
<evidence type="ECO:0000313" key="2">
    <source>
        <dbReference type="EMBL" id="MDL2077982.1"/>
    </source>
</evidence>
<proteinExistence type="predicted"/>
<evidence type="ECO:0000313" key="3">
    <source>
        <dbReference type="Proteomes" id="UP001241926"/>
    </source>
</evidence>
<dbReference type="Gene3D" id="3.40.50.1460">
    <property type="match status" value="1"/>
</dbReference>
<gene>
    <name evidence="2" type="ORF">QNN03_16230</name>
</gene>
<sequence>MDTAQGASARGRAVLVAVETYGTGWELDGPVRDLLAYREWLLGQGCAAEAITVLASPLPEGEGLLADAGVEWRPATRDAVHDVLFHEVGPTASDDLFVAWSGHGLVDGAGRRRLLYADARDSDVRCLDLEAALAAFRSDLAPSHPRQLWVADACQTFVETATAYELPPDPVPRARLRSVRGQRALFACGPGGTAVQRRAVPSTDVREASGLFSRSVLELLRGQPELRDDTDRLAAALRERFKGARGGAPTTLWIEGEGDSIRIEARRGAARRRLDLEDEKRLYEALYAVPVMRDPGTRAAVIARLPSAIASSVPRNSVARIEILELIGVCVLFENGLGHLWRAVSHLDAGTTALGDLEAVLKEYPEWFTPGS</sequence>